<reference evidence="3 4" key="1">
    <citation type="journal article" date="2014" name="BMC Genomics">
        <title>Comparison of environmental and isolate Sulfobacillus genomes reveals diverse carbon, sulfur, nitrogen, and hydrogen metabolisms.</title>
        <authorList>
            <person name="Justice N.B."/>
            <person name="Norman A."/>
            <person name="Brown C.T."/>
            <person name="Singh A."/>
            <person name="Thomas B.C."/>
            <person name="Banfield J.F."/>
        </authorList>
    </citation>
    <scope>NUCLEOTIDE SEQUENCE [LARGE SCALE GENOMIC DNA]</scope>
    <source>
        <strain evidence="3">AMDSBA4</strain>
    </source>
</reference>
<dbReference type="Proteomes" id="UP000242972">
    <property type="component" value="Unassembled WGS sequence"/>
</dbReference>
<evidence type="ECO:0000259" key="2">
    <source>
        <dbReference type="PROSITE" id="PS50943"/>
    </source>
</evidence>
<evidence type="ECO:0000256" key="1">
    <source>
        <dbReference type="SAM" id="MobiDB-lite"/>
    </source>
</evidence>
<comment type="caution">
    <text evidence="3">The sequence shown here is derived from an EMBL/GenBank/DDBJ whole genome shotgun (WGS) entry which is preliminary data.</text>
</comment>
<feature type="region of interest" description="Disordered" evidence="1">
    <location>
        <begin position="182"/>
        <end position="209"/>
    </location>
</feature>
<dbReference type="InterPro" id="IPR010982">
    <property type="entry name" value="Lambda_DNA-bd_dom_sf"/>
</dbReference>
<accession>A0A2T2WWI1</accession>
<organism evidence="3 4">
    <name type="scientific">Sulfobacillus benefaciens</name>
    <dbReference type="NCBI Taxonomy" id="453960"/>
    <lineage>
        <taxon>Bacteria</taxon>
        <taxon>Bacillati</taxon>
        <taxon>Bacillota</taxon>
        <taxon>Clostridia</taxon>
        <taxon>Eubacteriales</taxon>
        <taxon>Clostridiales Family XVII. Incertae Sedis</taxon>
        <taxon>Sulfobacillus</taxon>
    </lineage>
</organism>
<evidence type="ECO:0000313" key="4">
    <source>
        <dbReference type="Proteomes" id="UP000242972"/>
    </source>
</evidence>
<feature type="compositionally biased region" description="Basic and acidic residues" evidence="1">
    <location>
        <begin position="182"/>
        <end position="193"/>
    </location>
</feature>
<dbReference type="CDD" id="cd00093">
    <property type="entry name" value="HTH_XRE"/>
    <property type="match status" value="1"/>
</dbReference>
<dbReference type="EMBL" id="PXYW01000122">
    <property type="protein sequence ID" value="PSR26586.1"/>
    <property type="molecule type" value="Genomic_DNA"/>
</dbReference>
<gene>
    <name evidence="3" type="ORF">C7B46_19850</name>
</gene>
<protein>
    <recommendedName>
        <fullName evidence="2">HTH cro/C1-type domain-containing protein</fullName>
    </recommendedName>
</protein>
<dbReference type="InterPro" id="IPR001387">
    <property type="entry name" value="Cro/C1-type_HTH"/>
</dbReference>
<evidence type="ECO:0000313" key="3">
    <source>
        <dbReference type="EMBL" id="PSR26586.1"/>
    </source>
</evidence>
<name>A0A2T2WWI1_9FIRM</name>
<dbReference type="AlphaFoldDB" id="A0A2T2WWI1"/>
<dbReference type="PROSITE" id="PS50943">
    <property type="entry name" value="HTH_CROC1"/>
    <property type="match status" value="1"/>
</dbReference>
<dbReference type="SUPFAM" id="SSF47413">
    <property type="entry name" value="lambda repressor-like DNA-binding domains"/>
    <property type="match status" value="1"/>
</dbReference>
<feature type="domain" description="HTH cro/C1-type" evidence="2">
    <location>
        <begin position="9"/>
        <end position="36"/>
    </location>
</feature>
<sequence>MNEVPGYTLKLLRIHAGWSQGHLADRIGVTRGTVAQGESVGRAPRGASPALIQKYVELCPPFAKLEAEPTQVLIRDLALLLRPEALLQTQPSPPAKKWQALASAPLSGADIESALAALGVQHTESMRDIDGSLMHGFAIAAAWYVVELSEILSLPESVDWAARCRTLHTYILAHPAILTDQHQQEPPKVDARRGQSHHPSLPTSIGELASEPLTPDNVAKILSIWSVLSLRDRELWVELGARLAGDISD</sequence>
<dbReference type="Gene3D" id="1.10.260.40">
    <property type="entry name" value="lambda repressor-like DNA-binding domains"/>
    <property type="match status" value="1"/>
</dbReference>
<dbReference type="GO" id="GO:0003677">
    <property type="term" value="F:DNA binding"/>
    <property type="evidence" value="ECO:0007669"/>
    <property type="project" value="InterPro"/>
</dbReference>
<proteinExistence type="predicted"/>